<dbReference type="PANTHER" id="PTHR43572">
    <property type="entry name" value="CHAPERONE PROTEIN CLPD, CHLOROPLASTIC"/>
    <property type="match status" value="1"/>
</dbReference>
<evidence type="ECO:0000313" key="2">
    <source>
        <dbReference type="EMBL" id="KAK1310043.1"/>
    </source>
</evidence>
<keyword evidence="3" id="KW-1185">Reference proteome</keyword>
<dbReference type="PANTHER" id="PTHR43572:SF31">
    <property type="entry name" value="PROTEIN SMAX1-LIKE 3"/>
    <property type="match status" value="1"/>
</dbReference>
<comment type="caution">
    <text evidence="2">The sequence shown here is derived from an EMBL/GenBank/DDBJ whole genome shotgun (WGS) entry which is preliminary data.</text>
</comment>
<organism evidence="2 3">
    <name type="scientific">Acorus calamus</name>
    <name type="common">Sweet flag</name>
    <dbReference type="NCBI Taxonomy" id="4465"/>
    <lineage>
        <taxon>Eukaryota</taxon>
        <taxon>Viridiplantae</taxon>
        <taxon>Streptophyta</taxon>
        <taxon>Embryophyta</taxon>
        <taxon>Tracheophyta</taxon>
        <taxon>Spermatophyta</taxon>
        <taxon>Magnoliopsida</taxon>
        <taxon>Liliopsida</taxon>
        <taxon>Acoraceae</taxon>
        <taxon>Acorus</taxon>
    </lineage>
</organism>
<dbReference type="InterPro" id="IPR027417">
    <property type="entry name" value="P-loop_NTPase"/>
</dbReference>
<name>A0AAV9ECJ9_ACOCL</name>
<sequence>MEMDHHHPTNYKELSAENLNALSDYLERAVPWHANLAPDIAGAVLRRRSGLTRRRASKEDTWLFFLGGDTEAKEKACGELARLVFGSRSKLIPIGLGLSASSSSTTRADSSENGPNKRSRRSDAADSLLERFGEAVRGDPHRVFLLEEVEQLDHRCRLTLRRSMEEGRVGEAPLGDAIVVLSCEGFDSRSRACSPTSCMKEKSGDVRGGGGGEEEGVSGCVSLDLNLSIVEEEEKDVIVEDAWFDDDVGLLEAVDGSFFFKLREDHL</sequence>
<reference evidence="2" key="2">
    <citation type="submission" date="2023-06" db="EMBL/GenBank/DDBJ databases">
        <authorList>
            <person name="Ma L."/>
            <person name="Liu K.-W."/>
            <person name="Li Z."/>
            <person name="Hsiao Y.-Y."/>
            <person name="Qi Y."/>
            <person name="Fu T."/>
            <person name="Tang G."/>
            <person name="Zhang D."/>
            <person name="Sun W.-H."/>
            <person name="Liu D.-K."/>
            <person name="Li Y."/>
            <person name="Chen G.-Z."/>
            <person name="Liu X.-D."/>
            <person name="Liao X.-Y."/>
            <person name="Jiang Y.-T."/>
            <person name="Yu X."/>
            <person name="Hao Y."/>
            <person name="Huang J."/>
            <person name="Zhao X.-W."/>
            <person name="Ke S."/>
            <person name="Chen Y.-Y."/>
            <person name="Wu W.-L."/>
            <person name="Hsu J.-L."/>
            <person name="Lin Y.-F."/>
            <person name="Huang M.-D."/>
            <person name="Li C.-Y."/>
            <person name="Huang L."/>
            <person name="Wang Z.-W."/>
            <person name="Zhao X."/>
            <person name="Zhong W.-Y."/>
            <person name="Peng D.-H."/>
            <person name="Ahmad S."/>
            <person name="Lan S."/>
            <person name="Zhang J.-S."/>
            <person name="Tsai W.-C."/>
            <person name="Van De Peer Y."/>
            <person name="Liu Z.-J."/>
        </authorList>
    </citation>
    <scope>NUCLEOTIDE SEQUENCE</scope>
    <source>
        <strain evidence="2">CP</strain>
        <tissue evidence="2">Leaves</tissue>
    </source>
</reference>
<evidence type="ECO:0000256" key="1">
    <source>
        <dbReference type="SAM" id="MobiDB-lite"/>
    </source>
</evidence>
<dbReference type="Gene3D" id="3.40.50.300">
    <property type="entry name" value="P-loop containing nucleotide triphosphate hydrolases"/>
    <property type="match status" value="1"/>
</dbReference>
<dbReference type="AlphaFoldDB" id="A0AAV9ECJ9"/>
<reference evidence="2" key="1">
    <citation type="journal article" date="2023" name="Nat. Commun.">
        <title>Diploid and tetraploid genomes of Acorus and the evolution of monocots.</title>
        <authorList>
            <person name="Ma L."/>
            <person name="Liu K.W."/>
            <person name="Li Z."/>
            <person name="Hsiao Y.Y."/>
            <person name="Qi Y."/>
            <person name="Fu T."/>
            <person name="Tang G.D."/>
            <person name="Zhang D."/>
            <person name="Sun W.H."/>
            <person name="Liu D.K."/>
            <person name="Li Y."/>
            <person name="Chen G.Z."/>
            <person name="Liu X.D."/>
            <person name="Liao X.Y."/>
            <person name="Jiang Y.T."/>
            <person name="Yu X."/>
            <person name="Hao Y."/>
            <person name="Huang J."/>
            <person name="Zhao X.W."/>
            <person name="Ke S."/>
            <person name="Chen Y.Y."/>
            <person name="Wu W.L."/>
            <person name="Hsu J.L."/>
            <person name="Lin Y.F."/>
            <person name="Huang M.D."/>
            <person name="Li C.Y."/>
            <person name="Huang L."/>
            <person name="Wang Z.W."/>
            <person name="Zhao X."/>
            <person name="Zhong W.Y."/>
            <person name="Peng D.H."/>
            <person name="Ahmad S."/>
            <person name="Lan S."/>
            <person name="Zhang J.S."/>
            <person name="Tsai W.C."/>
            <person name="Van de Peer Y."/>
            <person name="Liu Z.J."/>
        </authorList>
    </citation>
    <scope>NUCLEOTIDE SEQUENCE</scope>
    <source>
        <strain evidence="2">CP</strain>
    </source>
</reference>
<feature type="region of interest" description="Disordered" evidence="1">
    <location>
        <begin position="100"/>
        <end position="124"/>
    </location>
</feature>
<accession>A0AAV9ECJ9</accession>
<evidence type="ECO:0000313" key="3">
    <source>
        <dbReference type="Proteomes" id="UP001180020"/>
    </source>
</evidence>
<dbReference type="Proteomes" id="UP001180020">
    <property type="component" value="Unassembled WGS sequence"/>
</dbReference>
<dbReference type="InterPro" id="IPR051650">
    <property type="entry name" value="SL_signaling_regulator"/>
</dbReference>
<proteinExistence type="predicted"/>
<protein>
    <submittedName>
        <fullName evidence="2">Uncharacterized protein</fullName>
    </submittedName>
</protein>
<gene>
    <name evidence="2" type="ORF">QJS10_CPA08g01388</name>
</gene>
<dbReference type="EMBL" id="JAUJYO010000008">
    <property type="protein sequence ID" value="KAK1310043.1"/>
    <property type="molecule type" value="Genomic_DNA"/>
</dbReference>